<gene>
    <name evidence="1" type="ORF">ACFOW7_02695</name>
</gene>
<proteinExistence type="predicted"/>
<reference evidence="2" key="1">
    <citation type="journal article" date="2019" name="Int. J. Syst. Evol. Microbiol.">
        <title>The Global Catalogue of Microorganisms (GCM) 10K type strain sequencing project: providing services to taxonomists for standard genome sequencing and annotation.</title>
        <authorList>
            <consortium name="The Broad Institute Genomics Platform"/>
            <consortium name="The Broad Institute Genome Sequencing Center for Infectious Disease"/>
            <person name="Wu L."/>
            <person name="Ma J."/>
        </authorList>
    </citation>
    <scope>NUCLEOTIDE SEQUENCE [LARGE SCALE GENOMIC DNA]</scope>
    <source>
        <strain evidence="2">LMG 29894</strain>
    </source>
</reference>
<comment type="caution">
    <text evidence="1">The sequence shown here is derived from an EMBL/GenBank/DDBJ whole genome shotgun (WGS) entry which is preliminary data.</text>
</comment>
<dbReference type="Pfam" id="PF06892">
    <property type="entry name" value="Phage_CP76"/>
    <property type="match status" value="1"/>
</dbReference>
<dbReference type="EMBL" id="JBHSBU010000001">
    <property type="protein sequence ID" value="MFC4158260.1"/>
    <property type="molecule type" value="Genomic_DNA"/>
</dbReference>
<evidence type="ECO:0000313" key="1">
    <source>
        <dbReference type="EMBL" id="MFC4158260.1"/>
    </source>
</evidence>
<sequence length="155" mass="15991">MNVSDAAYATVHDYPGGSESLGPRIGISPAVLRNKANPNNTTHHLTLSEAVRIADVTGDYRVLHAWASGAGYMLVRTDRLAGAADLDVLGAVTALFARAGEVGAAFHAAVADGRVGADEVRAVEREVMRLATAADAGLAALRGMAEPAPTERGES</sequence>
<accession>A0ABV8MN16</accession>
<dbReference type="RefSeq" id="WP_378160738.1">
    <property type="nucleotide sequence ID" value="NZ_JBHSBU010000001.1"/>
</dbReference>
<keyword evidence="2" id="KW-1185">Reference proteome</keyword>
<evidence type="ECO:0000313" key="2">
    <source>
        <dbReference type="Proteomes" id="UP001595791"/>
    </source>
</evidence>
<protein>
    <submittedName>
        <fullName evidence="1">Phage regulatory CII family protein</fullName>
    </submittedName>
</protein>
<dbReference type="InterPro" id="IPR009679">
    <property type="entry name" value="Phage_186_CII-like"/>
</dbReference>
<name>A0ABV8MN16_9NEIS</name>
<dbReference type="Proteomes" id="UP001595791">
    <property type="component" value="Unassembled WGS sequence"/>
</dbReference>
<organism evidence="1 2">
    <name type="scientific">Chitinimonas lacunae</name>
    <dbReference type="NCBI Taxonomy" id="1963018"/>
    <lineage>
        <taxon>Bacteria</taxon>
        <taxon>Pseudomonadati</taxon>
        <taxon>Pseudomonadota</taxon>
        <taxon>Betaproteobacteria</taxon>
        <taxon>Neisseriales</taxon>
        <taxon>Chitinibacteraceae</taxon>
        <taxon>Chitinimonas</taxon>
    </lineage>
</organism>